<dbReference type="GO" id="GO:0071014">
    <property type="term" value="C:post-mRNA release spliceosomal complex"/>
    <property type="evidence" value="ECO:0007669"/>
    <property type="project" value="TreeGrafter"/>
</dbReference>
<dbReference type="GO" id="GO:0000974">
    <property type="term" value="C:Prp19 complex"/>
    <property type="evidence" value="ECO:0007669"/>
    <property type="project" value="TreeGrafter"/>
</dbReference>
<proteinExistence type="inferred from homology"/>
<dbReference type="InterPro" id="IPR009346">
    <property type="entry name" value="GRIM-19"/>
</dbReference>
<evidence type="ECO:0000313" key="8">
    <source>
        <dbReference type="EMBL" id="CAD7224597.1"/>
    </source>
</evidence>
<evidence type="ECO:0000256" key="6">
    <source>
        <dbReference type="ARBA" id="ARBA00023242"/>
    </source>
</evidence>
<dbReference type="AlphaFoldDB" id="A0A7R8W491"/>
<keyword evidence="4 7" id="KW-0747">Spliceosome</keyword>
<dbReference type="PANTHER" id="PTHR13264">
    <property type="entry name" value="GCIP-INTERACTING PROTEIN P29"/>
    <property type="match status" value="1"/>
</dbReference>
<dbReference type="InterPro" id="IPR013260">
    <property type="entry name" value="mRNA_splic_SYF2"/>
</dbReference>
<evidence type="ECO:0000256" key="4">
    <source>
        <dbReference type="ARBA" id="ARBA00022728"/>
    </source>
</evidence>
<comment type="similarity">
    <text evidence="2 7">Belongs to the SYF2 family.</text>
</comment>
<comment type="subunit">
    <text evidence="7">May be part of a spliceosome complex.</text>
</comment>
<name>A0A7R8W491_9CRUS</name>
<evidence type="ECO:0000256" key="2">
    <source>
        <dbReference type="ARBA" id="ARBA00010028"/>
    </source>
</evidence>
<keyword evidence="5 7" id="KW-0508">mRNA splicing</keyword>
<keyword evidence="3 7" id="KW-0507">mRNA processing</keyword>
<dbReference type="PANTHER" id="PTHR13264:SF5">
    <property type="entry name" value="PRE-MRNA-SPLICING FACTOR SYF2"/>
    <property type="match status" value="1"/>
</dbReference>
<comment type="subcellular location">
    <subcellularLocation>
        <location evidence="1 7">Nucleus</location>
    </subcellularLocation>
</comment>
<sequence>MASAAKFKQEMPPPGGYADINFKRNPARTVLKGWPRIFGFFGGIMAVSWPLYFLTRNKMLREEIEQRSMRLAIEPLLLAERDRMYLNQIRKNRDVEEELMKDYPGGWEVGTWKGEPVYKTVPEDSWRDINIEEYYVHADPYWHYDRNEARQLNHAEVIEEDKRSKLPANFEARKRAAEWILDEEKKKEEAKARGDDYDRVKLLDQGADELERLGKVKRKKNPDQGFSSFEAATERQYGNLVRNIKMNPEEYEREKQTMGDAFYPGLSTIIHGKRTDSKEGVERLVMDVEKQIAKRSKLNRRRRHDPDADIDYINERNMRLNKKLERFYGKYTEETKKNLERGTAI</sequence>
<protein>
    <recommendedName>
        <fullName evidence="7">Pre-mRNA-splicing factor SYF2</fullName>
    </recommendedName>
</protein>
<keyword evidence="6 7" id="KW-0539">Nucleus</keyword>
<evidence type="ECO:0000256" key="5">
    <source>
        <dbReference type="ARBA" id="ARBA00023187"/>
    </source>
</evidence>
<evidence type="ECO:0000256" key="1">
    <source>
        <dbReference type="ARBA" id="ARBA00004123"/>
    </source>
</evidence>
<evidence type="ECO:0000256" key="7">
    <source>
        <dbReference type="RuleBase" id="RU367148"/>
    </source>
</evidence>
<comment type="function">
    <text evidence="7">Involved in pre-mRNA splicing.</text>
</comment>
<dbReference type="GO" id="GO:0000398">
    <property type="term" value="P:mRNA splicing, via spliceosome"/>
    <property type="evidence" value="ECO:0007669"/>
    <property type="project" value="UniProtKB-UniRule"/>
</dbReference>
<organism evidence="8">
    <name type="scientific">Cyprideis torosa</name>
    <dbReference type="NCBI Taxonomy" id="163714"/>
    <lineage>
        <taxon>Eukaryota</taxon>
        <taxon>Metazoa</taxon>
        <taxon>Ecdysozoa</taxon>
        <taxon>Arthropoda</taxon>
        <taxon>Crustacea</taxon>
        <taxon>Oligostraca</taxon>
        <taxon>Ostracoda</taxon>
        <taxon>Podocopa</taxon>
        <taxon>Podocopida</taxon>
        <taxon>Cytherocopina</taxon>
        <taxon>Cytheroidea</taxon>
        <taxon>Cytherideidae</taxon>
        <taxon>Cyprideis</taxon>
    </lineage>
</organism>
<gene>
    <name evidence="8" type="ORF">CTOB1V02_LOCUS2554</name>
</gene>
<dbReference type="Pfam" id="PF06212">
    <property type="entry name" value="GRIM-19"/>
    <property type="match status" value="1"/>
</dbReference>
<reference evidence="8" key="1">
    <citation type="submission" date="2020-11" db="EMBL/GenBank/DDBJ databases">
        <authorList>
            <person name="Tran Van P."/>
        </authorList>
    </citation>
    <scope>NUCLEOTIDE SEQUENCE</scope>
</reference>
<dbReference type="Pfam" id="PF08231">
    <property type="entry name" value="SYF2"/>
    <property type="match status" value="1"/>
</dbReference>
<evidence type="ECO:0000256" key="3">
    <source>
        <dbReference type="ARBA" id="ARBA00022664"/>
    </source>
</evidence>
<dbReference type="GO" id="GO:0071013">
    <property type="term" value="C:catalytic step 2 spliceosome"/>
    <property type="evidence" value="ECO:0007669"/>
    <property type="project" value="TreeGrafter"/>
</dbReference>
<dbReference type="EMBL" id="OB660405">
    <property type="protein sequence ID" value="CAD7224597.1"/>
    <property type="molecule type" value="Genomic_DNA"/>
</dbReference>
<dbReference type="OrthoDB" id="199717at2759"/>
<accession>A0A7R8W491</accession>